<name>A0AA38X280_9EURO</name>
<evidence type="ECO:0000256" key="1">
    <source>
        <dbReference type="ARBA" id="ARBA00022737"/>
    </source>
</evidence>
<accession>A0AA38X280</accession>
<organism evidence="3 4">
    <name type="scientific">Cladophialophora chaetospira</name>
    <dbReference type="NCBI Taxonomy" id="386627"/>
    <lineage>
        <taxon>Eukaryota</taxon>
        <taxon>Fungi</taxon>
        <taxon>Dikarya</taxon>
        <taxon>Ascomycota</taxon>
        <taxon>Pezizomycotina</taxon>
        <taxon>Eurotiomycetes</taxon>
        <taxon>Chaetothyriomycetidae</taxon>
        <taxon>Chaetothyriales</taxon>
        <taxon>Herpotrichiellaceae</taxon>
        <taxon>Cladophialophora</taxon>
    </lineage>
</organism>
<evidence type="ECO:0000259" key="2">
    <source>
        <dbReference type="Pfam" id="PF24883"/>
    </source>
</evidence>
<dbReference type="InterPro" id="IPR027417">
    <property type="entry name" value="P-loop_NTPase"/>
</dbReference>
<gene>
    <name evidence="3" type="ORF">H2200_010037</name>
</gene>
<comment type="caution">
    <text evidence="3">The sequence shown here is derived from an EMBL/GenBank/DDBJ whole genome shotgun (WGS) entry which is preliminary data.</text>
</comment>
<evidence type="ECO:0000313" key="4">
    <source>
        <dbReference type="Proteomes" id="UP001172673"/>
    </source>
</evidence>
<reference evidence="3" key="1">
    <citation type="submission" date="2022-10" db="EMBL/GenBank/DDBJ databases">
        <title>Culturing micro-colonial fungi from biological soil crusts in the Mojave desert and describing Neophaeococcomyces mojavensis, and introducing the new genera and species Taxawa tesnikishii.</title>
        <authorList>
            <person name="Kurbessoian T."/>
            <person name="Stajich J.E."/>
        </authorList>
    </citation>
    <scope>NUCLEOTIDE SEQUENCE</scope>
    <source>
        <strain evidence="3">TK_41</strain>
    </source>
</reference>
<dbReference type="InterPro" id="IPR056884">
    <property type="entry name" value="NPHP3-like_N"/>
</dbReference>
<protein>
    <recommendedName>
        <fullName evidence="2">Nephrocystin 3-like N-terminal domain-containing protein</fullName>
    </recommendedName>
</protein>
<dbReference type="SUPFAM" id="SSF52540">
    <property type="entry name" value="P-loop containing nucleoside triphosphate hydrolases"/>
    <property type="match status" value="1"/>
</dbReference>
<keyword evidence="4" id="KW-1185">Reference proteome</keyword>
<proteinExistence type="predicted"/>
<dbReference type="EMBL" id="JAPDRK010000016">
    <property type="protein sequence ID" value="KAJ9605380.1"/>
    <property type="molecule type" value="Genomic_DNA"/>
</dbReference>
<keyword evidence="1" id="KW-0677">Repeat</keyword>
<dbReference type="AlphaFoldDB" id="A0AA38X280"/>
<dbReference type="PANTHER" id="PTHR10039:SF5">
    <property type="entry name" value="NACHT DOMAIN-CONTAINING PROTEIN"/>
    <property type="match status" value="1"/>
</dbReference>
<dbReference type="PANTHER" id="PTHR10039">
    <property type="entry name" value="AMELOGENIN"/>
    <property type="match status" value="1"/>
</dbReference>
<feature type="domain" description="Nephrocystin 3-like N-terminal" evidence="2">
    <location>
        <begin position="76"/>
        <end position="168"/>
    </location>
</feature>
<evidence type="ECO:0000313" key="3">
    <source>
        <dbReference type="EMBL" id="KAJ9605380.1"/>
    </source>
</evidence>
<dbReference type="Proteomes" id="UP001172673">
    <property type="component" value="Unassembled WGS sequence"/>
</dbReference>
<dbReference type="Pfam" id="PF24883">
    <property type="entry name" value="NPHP3_N"/>
    <property type="match status" value="1"/>
</dbReference>
<sequence length="172" mass="19763">MQLLSVDLPSAIKKGESNIAKELRGQKDDTLRVRLLDALAFPEMHERRNMIEGRITDFGDTYRWIFYPPPRNDDYKHHGFVDWLRGDQSIFWVGGKPGSGKSSLMEYICQNLQAGQVGSDHLAAWAAPHPVRVLSFWFFRPATTRLLKSLEGLWRSLCHQNLVGDDNLLRKI</sequence>